<keyword evidence="3" id="KW-0378">Hydrolase</keyword>
<keyword evidence="3" id="KW-0614">Plasmid</keyword>
<feature type="domain" description="Helicase C-terminal" evidence="2">
    <location>
        <begin position="425"/>
        <end position="599"/>
    </location>
</feature>
<gene>
    <name evidence="3" type="ORF">O3303_21260</name>
</gene>
<dbReference type="InterPro" id="IPR027417">
    <property type="entry name" value="P-loop_NTPase"/>
</dbReference>
<dbReference type="GO" id="GO:0004386">
    <property type="term" value="F:helicase activity"/>
    <property type="evidence" value="ECO:0007669"/>
    <property type="project" value="UniProtKB-KW"/>
</dbReference>
<geneLocation type="plasmid" evidence="3 4">
    <name>unnamed2</name>
</geneLocation>
<dbReference type="CDD" id="cd09204">
    <property type="entry name" value="PLDc_N_DEXD_b2"/>
    <property type="match status" value="1"/>
</dbReference>
<keyword evidence="3" id="KW-0547">Nucleotide-binding</keyword>
<dbReference type="Pfam" id="PF04851">
    <property type="entry name" value="ResIII"/>
    <property type="match status" value="1"/>
</dbReference>
<dbReference type="Gene3D" id="3.30.870.10">
    <property type="entry name" value="Endonuclease Chain A"/>
    <property type="match status" value="1"/>
</dbReference>
<dbReference type="PANTHER" id="PTHR47396:SF1">
    <property type="entry name" value="ATP-DEPENDENT HELICASE IRC3-RELATED"/>
    <property type="match status" value="1"/>
</dbReference>
<dbReference type="SUPFAM" id="SSF52540">
    <property type="entry name" value="P-loop containing nucleoside triphosphate hydrolases"/>
    <property type="match status" value="1"/>
</dbReference>
<dbReference type="InterPro" id="IPR014001">
    <property type="entry name" value="Helicase_ATP-bd"/>
</dbReference>
<dbReference type="CDD" id="cd18032">
    <property type="entry name" value="DEXHc_RE_I_III_res"/>
    <property type="match status" value="1"/>
</dbReference>
<sequence>MLATFATDLSASLYKGFIDATAPALDALLPQLLVNDKAQGKTVLSALELELHQCEEFWFSVAFATSSGVITLLNTLQVLRQKGVRGRILVSQYNDFTQPEALRKLLQFENITLKIATTGSFHAKGYLFKKPVGYTLFIGSSNLTSSALQLNKEWNLQVSATADSHLMLDVLSTFEQAFDEATAVDDAFIARYEQTYRAQASLRGKLNQKLAALSDQTIVPNTMQREALANLAALRTAHKNKALLISATGTGKTYLSAFDVQQVNPTKFLFIVHRATIAKAAMKTFQQVFGTSRTMGLYSGATRELAADFLFCTVQTMALPQHLSAFGAEHFDYIVIDETHRSGAASYQTILDHFKPRFLLGMTATPERTDGFDIFQQFDYNIAYEIRLQRALEEQMLCPFHYFGVTDVSVDNKLIDEDAAFSLLVAEERVNHILERAAFHGSDSGCIRGLIFCRTVDECHALSEAFNMRGRRTLVLSGASSEADRASAIARLESEDTAVKLDYLFTVDILNEGIDIPGLNQIIMLRPTQSAIVFVQQLGRGLRKAPGKQYLTVLDFIGNYRNNYLVPIALFGDTSYNRDTLRKLMAAGSSMVPGESTVNFDAIAKQKIYDAIDSASINGRRDLIKEYNLLKFRLGHPPMMMDFFTQGARNAFQYVQHFGSYFNCAVLQETSLQGSLSASASKLLELISENVANTKRIEEVIILELLLHQQSVSFEQVQTYVSQHCSPAVSTATLASCVSNLNFTFRRRPEAVVTEQTGLLRLAPAFLTLLDNPVFKTFLEDALQFARARYAQYCAQSTFVKGFFLYQKYSRRDVCRILNWDKDESATVYGYKVKDGACPLFVNYHKAEDIAQSTNYEDSFLNNHEFKWMSKSNRRKTSADVKAILESGHHLRLPLFIKKHNGEGDDHYYMGDVAPQPNTAEEDTISTDTGELKPVVKIRFTMQYPVEQSIFTYLTAPQADS</sequence>
<dbReference type="PROSITE" id="PS51194">
    <property type="entry name" value="HELICASE_CTER"/>
    <property type="match status" value="1"/>
</dbReference>
<organism evidence="3 4">
    <name type="scientific">Hymenobacter canadensis</name>
    <dbReference type="NCBI Taxonomy" id="2999067"/>
    <lineage>
        <taxon>Bacteria</taxon>
        <taxon>Pseudomonadati</taxon>
        <taxon>Bacteroidota</taxon>
        <taxon>Cytophagia</taxon>
        <taxon>Cytophagales</taxon>
        <taxon>Hymenobacteraceae</taxon>
        <taxon>Hymenobacter</taxon>
    </lineage>
</organism>
<dbReference type="InterPro" id="IPR025202">
    <property type="entry name" value="PLD-like_dom"/>
</dbReference>
<accession>A0ABY7LVD3</accession>
<evidence type="ECO:0000259" key="1">
    <source>
        <dbReference type="PROSITE" id="PS51192"/>
    </source>
</evidence>
<dbReference type="SMART" id="SM00487">
    <property type="entry name" value="DEXDc"/>
    <property type="match status" value="1"/>
</dbReference>
<dbReference type="InterPro" id="IPR021835">
    <property type="entry name" value="DUF3427"/>
</dbReference>
<dbReference type="PROSITE" id="PS51192">
    <property type="entry name" value="HELICASE_ATP_BIND_1"/>
    <property type="match status" value="1"/>
</dbReference>
<dbReference type="SMART" id="SM00490">
    <property type="entry name" value="HELICc"/>
    <property type="match status" value="1"/>
</dbReference>
<protein>
    <submittedName>
        <fullName evidence="3">DEAD/DEAH box helicase</fullName>
    </submittedName>
</protein>
<dbReference type="Pfam" id="PF13091">
    <property type="entry name" value="PLDc_2"/>
    <property type="match status" value="1"/>
</dbReference>
<keyword evidence="4" id="KW-1185">Reference proteome</keyword>
<dbReference type="PANTHER" id="PTHR47396">
    <property type="entry name" value="TYPE I RESTRICTION ENZYME ECOKI R PROTEIN"/>
    <property type="match status" value="1"/>
</dbReference>
<dbReference type="InterPro" id="IPR058403">
    <property type="entry name" value="DUF8090"/>
</dbReference>
<dbReference type="InterPro" id="IPR006935">
    <property type="entry name" value="Helicase/UvrB_N"/>
</dbReference>
<dbReference type="InterPro" id="IPR050742">
    <property type="entry name" value="Helicase_Restrict-Modif_Enz"/>
</dbReference>
<feature type="domain" description="Helicase ATP-binding" evidence="1">
    <location>
        <begin position="233"/>
        <end position="384"/>
    </location>
</feature>
<evidence type="ECO:0000313" key="4">
    <source>
        <dbReference type="Proteomes" id="UP001211005"/>
    </source>
</evidence>
<dbReference type="RefSeq" id="WP_269562356.1">
    <property type="nucleotide sequence ID" value="NZ_CP114769.1"/>
</dbReference>
<dbReference type="Pfam" id="PF00271">
    <property type="entry name" value="Helicase_C"/>
    <property type="match status" value="1"/>
</dbReference>
<evidence type="ECO:0000259" key="2">
    <source>
        <dbReference type="PROSITE" id="PS51194"/>
    </source>
</evidence>
<proteinExistence type="predicted"/>
<dbReference type="SUPFAM" id="SSF56024">
    <property type="entry name" value="Phospholipase D/nuclease"/>
    <property type="match status" value="1"/>
</dbReference>
<dbReference type="Proteomes" id="UP001211005">
    <property type="component" value="Plasmid unnamed2"/>
</dbReference>
<dbReference type="EMBL" id="CP114769">
    <property type="protein sequence ID" value="WBA44338.1"/>
    <property type="molecule type" value="Genomic_DNA"/>
</dbReference>
<dbReference type="Pfam" id="PF26350">
    <property type="entry name" value="DUF8090"/>
    <property type="match status" value="1"/>
</dbReference>
<name>A0ABY7LVD3_9BACT</name>
<dbReference type="CDD" id="cd18799">
    <property type="entry name" value="SF2_C_EcoAI-like"/>
    <property type="match status" value="1"/>
</dbReference>
<dbReference type="InterPro" id="IPR001650">
    <property type="entry name" value="Helicase_C-like"/>
</dbReference>
<reference evidence="3 4" key="1">
    <citation type="submission" date="2022-12" db="EMBL/GenBank/DDBJ databases">
        <title>Hymenobacter canadensis sp. nov. isolated from lake water of the Cambridge Bay, Canada.</title>
        <authorList>
            <person name="Kim W.H."/>
            <person name="Lee Y.M."/>
        </authorList>
    </citation>
    <scope>NUCLEOTIDE SEQUENCE [LARGE SCALE GENOMIC DNA]</scope>
    <source>
        <strain evidence="3 4">PAMC 29467</strain>
        <plasmid evidence="3 4">unnamed2</plasmid>
    </source>
</reference>
<dbReference type="Pfam" id="PF11907">
    <property type="entry name" value="DUF3427"/>
    <property type="match status" value="1"/>
</dbReference>
<dbReference type="Gene3D" id="3.40.50.300">
    <property type="entry name" value="P-loop containing nucleotide triphosphate hydrolases"/>
    <property type="match status" value="2"/>
</dbReference>
<keyword evidence="3" id="KW-0067">ATP-binding</keyword>
<evidence type="ECO:0000313" key="3">
    <source>
        <dbReference type="EMBL" id="WBA44338.1"/>
    </source>
</evidence>
<keyword evidence="3" id="KW-0347">Helicase</keyword>